<dbReference type="AlphaFoldDB" id="A0A8J5P1P3"/>
<feature type="region of interest" description="Disordered" evidence="1">
    <location>
        <begin position="99"/>
        <end position="121"/>
    </location>
</feature>
<proteinExistence type="predicted"/>
<comment type="caution">
    <text evidence="2">The sequence shown here is derived from an EMBL/GenBank/DDBJ whole genome shotgun (WGS) entry which is preliminary data.</text>
</comment>
<sequence>MPRSPLPSASTSAPVVKGRALSLATEPLTNSTINGRSSVVAVQSAARSASPRPVNGRKVSIGDGEVESELSELSSTVHSASGVDFHELEDEIIVGACTDGTRKSCPLRPASDHEDETMGRH</sequence>
<evidence type="ECO:0000256" key="1">
    <source>
        <dbReference type="SAM" id="MobiDB-lite"/>
    </source>
</evidence>
<accession>A0A8J5P1P3</accession>
<gene>
    <name evidence="2" type="ORF">Forpi1262_v017864</name>
</gene>
<name>A0A8J5P1P3_FUSOX</name>
<evidence type="ECO:0000313" key="2">
    <source>
        <dbReference type="EMBL" id="KAG7410082.1"/>
    </source>
</evidence>
<dbReference type="EMBL" id="JAELUR010000027">
    <property type="protein sequence ID" value="KAG7410082.1"/>
    <property type="molecule type" value="Genomic_DNA"/>
</dbReference>
<dbReference type="Proteomes" id="UP000693942">
    <property type="component" value="Unassembled WGS sequence"/>
</dbReference>
<feature type="compositionally biased region" description="Basic and acidic residues" evidence="1">
    <location>
        <begin position="110"/>
        <end position="121"/>
    </location>
</feature>
<reference evidence="2" key="1">
    <citation type="submission" date="2021-04" db="EMBL/GenBank/DDBJ databases">
        <title>First draft genome resource for Brassicaceae pathogens Fusarium oxysporum f. sp. raphani and Fusarium oxysporum f. sp. rapae.</title>
        <authorList>
            <person name="Asai S."/>
        </authorList>
    </citation>
    <scope>NUCLEOTIDE SEQUENCE</scope>
    <source>
        <strain evidence="2">Tf1262</strain>
    </source>
</reference>
<organism evidence="2 3">
    <name type="scientific">Fusarium oxysporum f. sp. raphani</name>
    <dbReference type="NCBI Taxonomy" id="96318"/>
    <lineage>
        <taxon>Eukaryota</taxon>
        <taxon>Fungi</taxon>
        <taxon>Dikarya</taxon>
        <taxon>Ascomycota</taxon>
        <taxon>Pezizomycotina</taxon>
        <taxon>Sordariomycetes</taxon>
        <taxon>Hypocreomycetidae</taxon>
        <taxon>Hypocreales</taxon>
        <taxon>Nectriaceae</taxon>
        <taxon>Fusarium</taxon>
        <taxon>Fusarium oxysporum species complex</taxon>
    </lineage>
</organism>
<evidence type="ECO:0000313" key="3">
    <source>
        <dbReference type="Proteomes" id="UP000693942"/>
    </source>
</evidence>
<protein>
    <submittedName>
        <fullName evidence="2">Uncharacterized protein</fullName>
    </submittedName>
</protein>